<name>A0A221NYS5_9ACTN</name>
<dbReference type="Proteomes" id="UP000031501">
    <property type="component" value="Chromosome"/>
</dbReference>
<sequence>MADPEGLSDAEAEPGEDEHAVRRSAPDTARTATDTPARSAPAVVLGIFVCPLGSAAGISPRASMHRDAGVRGR</sequence>
<feature type="compositionally biased region" description="Acidic residues" evidence="1">
    <location>
        <begin position="1"/>
        <end position="16"/>
    </location>
</feature>
<feature type="region of interest" description="Disordered" evidence="1">
    <location>
        <begin position="1"/>
        <end position="40"/>
    </location>
</feature>
<protein>
    <submittedName>
        <fullName evidence="2">Uncharacterized protein</fullName>
    </submittedName>
</protein>
<reference evidence="2 3" key="1">
    <citation type="submission" date="2017-07" db="EMBL/GenBank/DDBJ databases">
        <title>Genome sequence of Streptomyces pluripotens MUSC 137T.</title>
        <authorList>
            <person name="Ser H.-L."/>
            <person name="Lee L.-H."/>
        </authorList>
    </citation>
    <scope>NUCLEOTIDE SEQUENCE [LARGE SCALE GENOMIC DNA]</scope>
    <source>
        <strain evidence="2 3">MUSC 137</strain>
    </source>
</reference>
<dbReference type="AlphaFoldDB" id="A0A221NYS5"/>
<evidence type="ECO:0000313" key="3">
    <source>
        <dbReference type="Proteomes" id="UP000031501"/>
    </source>
</evidence>
<accession>A0A221NYS5</accession>
<keyword evidence="3" id="KW-1185">Reference proteome</keyword>
<proteinExistence type="predicted"/>
<evidence type="ECO:0000313" key="2">
    <source>
        <dbReference type="EMBL" id="ASN25131.1"/>
    </source>
</evidence>
<feature type="compositionally biased region" description="Low complexity" evidence="1">
    <location>
        <begin position="26"/>
        <end position="40"/>
    </location>
</feature>
<gene>
    <name evidence="2" type="ORF">LK07_15060</name>
</gene>
<dbReference type="EMBL" id="CP022433">
    <property type="protein sequence ID" value="ASN25131.1"/>
    <property type="molecule type" value="Genomic_DNA"/>
</dbReference>
<evidence type="ECO:0000256" key="1">
    <source>
        <dbReference type="SAM" id="MobiDB-lite"/>
    </source>
</evidence>
<organism evidence="2 3">
    <name type="scientific">Streptomyces pluripotens</name>
    <dbReference type="NCBI Taxonomy" id="1355015"/>
    <lineage>
        <taxon>Bacteria</taxon>
        <taxon>Bacillati</taxon>
        <taxon>Actinomycetota</taxon>
        <taxon>Actinomycetes</taxon>
        <taxon>Kitasatosporales</taxon>
        <taxon>Streptomycetaceae</taxon>
        <taxon>Streptomyces</taxon>
    </lineage>
</organism>